<keyword evidence="12" id="KW-1185">Reference proteome</keyword>
<dbReference type="PANTHER" id="PTHR33573:SF56">
    <property type="entry name" value="CASP-LIKE PROTEIN 4C1"/>
    <property type="match status" value="1"/>
</dbReference>
<reference evidence="11 12" key="2">
    <citation type="submission" date="2020-07" db="EMBL/GenBank/DDBJ databases">
        <title>Genome assembly of wild tea tree DASZ reveals pedigree and selection history of tea varieties.</title>
        <authorList>
            <person name="Zhang W."/>
        </authorList>
    </citation>
    <scope>NUCLEOTIDE SEQUENCE [LARGE SCALE GENOMIC DNA]</scope>
    <source>
        <strain evidence="12">cv. G240</strain>
        <tissue evidence="11">Leaf</tissue>
    </source>
</reference>
<comment type="similarity">
    <text evidence="2 8">Belongs to the Casparian strip membrane proteins (CASP) family.</text>
</comment>
<keyword evidence="6 8" id="KW-1133">Transmembrane helix</keyword>
<feature type="region of interest" description="Disordered" evidence="9">
    <location>
        <begin position="58"/>
        <end position="78"/>
    </location>
</feature>
<evidence type="ECO:0000256" key="9">
    <source>
        <dbReference type="SAM" id="MobiDB-lite"/>
    </source>
</evidence>
<dbReference type="EMBL" id="JACBKZ010000006">
    <property type="protein sequence ID" value="KAF5947841.1"/>
    <property type="molecule type" value="Genomic_DNA"/>
</dbReference>
<evidence type="ECO:0000256" key="1">
    <source>
        <dbReference type="ARBA" id="ARBA00004651"/>
    </source>
</evidence>
<evidence type="ECO:0000256" key="2">
    <source>
        <dbReference type="ARBA" id="ARBA00007651"/>
    </source>
</evidence>
<evidence type="ECO:0000256" key="4">
    <source>
        <dbReference type="ARBA" id="ARBA00022475"/>
    </source>
</evidence>
<sequence length="254" mass="28047">MNHRIFQNKDPQLSSRRTAFSYELLSSSSLSLSSSSSSSSSLQSISLTVTLLMRSPQDREALRNSETPSPRPGIQSHHHHHFHSTVSVQKLRRLNTLIFVFRLAAFCFSVAASVFMLVNPTSASNSPRWYNFDAFRFVLAANTIVAVYSLFEMGASVWEISSGVTLLPEILQVWFDFGHDQVFAYLLLSADSAGTALARTMKGTDMCTDNNAFCVQTDISIALGFAGFLFLGLSSLLSGFRVVSFIINGSRLHL</sequence>
<keyword evidence="7 8" id="KW-0472">Membrane</keyword>
<evidence type="ECO:0000256" key="8">
    <source>
        <dbReference type="RuleBase" id="RU361233"/>
    </source>
</evidence>
<feature type="domain" description="Casparian strip membrane protein" evidence="10">
    <location>
        <begin position="93"/>
        <end position="230"/>
    </location>
</feature>
<comment type="caution">
    <text evidence="11">The sequence shown here is derived from an EMBL/GenBank/DDBJ whole genome shotgun (WGS) entry which is preliminary data.</text>
</comment>
<evidence type="ECO:0000256" key="7">
    <source>
        <dbReference type="ARBA" id="ARBA00023136"/>
    </source>
</evidence>
<proteinExistence type="inferred from homology"/>
<dbReference type="AlphaFoldDB" id="A0A7J7H6G2"/>
<reference evidence="12" key="1">
    <citation type="journal article" date="2020" name="Nat. Commun.">
        <title>Genome assembly of wild tea tree DASZ reveals pedigree and selection history of tea varieties.</title>
        <authorList>
            <person name="Zhang W."/>
            <person name="Zhang Y."/>
            <person name="Qiu H."/>
            <person name="Guo Y."/>
            <person name="Wan H."/>
            <person name="Zhang X."/>
            <person name="Scossa F."/>
            <person name="Alseekh S."/>
            <person name="Zhang Q."/>
            <person name="Wang P."/>
            <person name="Xu L."/>
            <person name="Schmidt M.H."/>
            <person name="Jia X."/>
            <person name="Li D."/>
            <person name="Zhu A."/>
            <person name="Guo F."/>
            <person name="Chen W."/>
            <person name="Ni D."/>
            <person name="Usadel B."/>
            <person name="Fernie A.R."/>
            <person name="Wen W."/>
        </authorList>
    </citation>
    <scope>NUCLEOTIDE SEQUENCE [LARGE SCALE GENOMIC DNA]</scope>
    <source>
        <strain evidence="12">cv. G240</strain>
    </source>
</reference>
<evidence type="ECO:0000256" key="3">
    <source>
        <dbReference type="ARBA" id="ARBA00011489"/>
    </source>
</evidence>
<feature type="transmembrane region" description="Helical" evidence="8">
    <location>
        <begin position="130"/>
        <end position="151"/>
    </location>
</feature>
<name>A0A7J7H6G2_CAMSI</name>
<gene>
    <name evidence="11" type="ORF">HYC85_013798</name>
</gene>
<comment type="subcellular location">
    <subcellularLocation>
        <location evidence="1 8">Cell membrane</location>
        <topology evidence="1 8">Multi-pass membrane protein</topology>
    </subcellularLocation>
</comment>
<dbReference type="InterPro" id="IPR006702">
    <property type="entry name" value="CASP_dom"/>
</dbReference>
<feature type="transmembrane region" description="Helical" evidence="8">
    <location>
        <begin position="221"/>
        <end position="247"/>
    </location>
</feature>
<evidence type="ECO:0000256" key="6">
    <source>
        <dbReference type="ARBA" id="ARBA00022989"/>
    </source>
</evidence>
<accession>A0A7J7H6G2</accession>
<evidence type="ECO:0000256" key="5">
    <source>
        <dbReference type="ARBA" id="ARBA00022692"/>
    </source>
</evidence>
<dbReference type="Proteomes" id="UP000593564">
    <property type="component" value="Unassembled WGS sequence"/>
</dbReference>
<evidence type="ECO:0000313" key="12">
    <source>
        <dbReference type="Proteomes" id="UP000593564"/>
    </source>
</evidence>
<feature type="transmembrane region" description="Helical" evidence="8">
    <location>
        <begin position="99"/>
        <end position="118"/>
    </location>
</feature>
<keyword evidence="4 8" id="KW-1003">Cell membrane</keyword>
<comment type="caution">
    <text evidence="8">Lacks conserved residue(s) required for the propagation of feature annotation.</text>
</comment>
<organism evidence="11 12">
    <name type="scientific">Camellia sinensis</name>
    <name type="common">Tea plant</name>
    <name type="synonym">Thea sinensis</name>
    <dbReference type="NCBI Taxonomy" id="4442"/>
    <lineage>
        <taxon>Eukaryota</taxon>
        <taxon>Viridiplantae</taxon>
        <taxon>Streptophyta</taxon>
        <taxon>Embryophyta</taxon>
        <taxon>Tracheophyta</taxon>
        <taxon>Spermatophyta</taxon>
        <taxon>Magnoliopsida</taxon>
        <taxon>eudicotyledons</taxon>
        <taxon>Gunneridae</taxon>
        <taxon>Pentapetalae</taxon>
        <taxon>asterids</taxon>
        <taxon>Ericales</taxon>
        <taxon>Theaceae</taxon>
        <taxon>Camellia</taxon>
    </lineage>
</organism>
<evidence type="ECO:0000313" key="11">
    <source>
        <dbReference type="EMBL" id="KAF5947841.1"/>
    </source>
</evidence>
<keyword evidence="5 8" id="KW-0812">Transmembrane</keyword>
<dbReference type="Pfam" id="PF04535">
    <property type="entry name" value="CASP_dom"/>
    <property type="match status" value="1"/>
</dbReference>
<dbReference type="PANTHER" id="PTHR33573">
    <property type="entry name" value="CASP-LIKE PROTEIN 4A4"/>
    <property type="match status" value="1"/>
</dbReference>
<protein>
    <recommendedName>
        <fullName evidence="8">CASP-like protein</fullName>
    </recommendedName>
</protein>
<evidence type="ECO:0000259" key="10">
    <source>
        <dbReference type="Pfam" id="PF04535"/>
    </source>
</evidence>
<dbReference type="GO" id="GO:0005886">
    <property type="term" value="C:plasma membrane"/>
    <property type="evidence" value="ECO:0007669"/>
    <property type="project" value="UniProtKB-SubCell"/>
</dbReference>
<comment type="subunit">
    <text evidence="3 8">Homodimer and heterodimers.</text>
</comment>